<evidence type="ECO:0000256" key="2">
    <source>
        <dbReference type="ARBA" id="ARBA00022679"/>
    </source>
</evidence>
<name>A0A543HA05_9MICO</name>
<protein>
    <submittedName>
        <fullName evidence="7">5-dehydro-2-deoxygluconokinase</fullName>
    </submittedName>
</protein>
<dbReference type="InterPro" id="IPR050306">
    <property type="entry name" value="PfkB_Carbo_kinase"/>
</dbReference>
<dbReference type="EMBL" id="VFPM01000005">
    <property type="protein sequence ID" value="TQM55176.1"/>
    <property type="molecule type" value="Genomic_DNA"/>
</dbReference>
<keyword evidence="4 7" id="KW-0418">Kinase</keyword>
<dbReference type="Gene3D" id="2.20.150.10">
    <property type="entry name" value="putative 5-dehydro-2- deoxygluconokinase"/>
    <property type="match status" value="1"/>
</dbReference>
<keyword evidence="3" id="KW-0547">Nucleotide-binding</keyword>
<keyword evidence="5" id="KW-0067">ATP-binding</keyword>
<dbReference type="InterPro" id="IPR029056">
    <property type="entry name" value="Ribokinase-like"/>
</dbReference>
<proteinExistence type="inferred from homology"/>
<dbReference type="CDD" id="cd01166">
    <property type="entry name" value="KdgK"/>
    <property type="match status" value="1"/>
</dbReference>
<dbReference type="Proteomes" id="UP000316747">
    <property type="component" value="Unassembled WGS sequence"/>
</dbReference>
<keyword evidence="2" id="KW-0808">Transferase</keyword>
<dbReference type="PANTHER" id="PTHR43085:SF49">
    <property type="entry name" value="5-DEHYDRO-2-DEOXYGLUCONOKINASE"/>
    <property type="match status" value="1"/>
</dbReference>
<reference evidence="7 8" key="1">
    <citation type="submission" date="2019-06" db="EMBL/GenBank/DDBJ databases">
        <title>Genome sequencing of plant associated microbes to promote plant fitness in Sorghum bicolor and Oryza sativa.</title>
        <authorList>
            <person name="Coleman-Derr D."/>
        </authorList>
    </citation>
    <scope>NUCLEOTIDE SEQUENCE [LARGE SCALE GENOMIC DNA]</scope>
    <source>
        <strain evidence="7 8">KV-663</strain>
    </source>
</reference>
<keyword evidence="8" id="KW-1185">Reference proteome</keyword>
<evidence type="ECO:0000256" key="4">
    <source>
        <dbReference type="ARBA" id="ARBA00022777"/>
    </source>
</evidence>
<feature type="domain" description="Carbohydrate kinase PfkB" evidence="6">
    <location>
        <begin position="27"/>
        <end position="324"/>
    </location>
</feature>
<dbReference type="NCBIfam" id="TIGR04382">
    <property type="entry name" value="myo_inos_iolC_N"/>
    <property type="match status" value="1"/>
</dbReference>
<dbReference type="AlphaFoldDB" id="A0A543HA05"/>
<dbReference type="PANTHER" id="PTHR43085">
    <property type="entry name" value="HEXOKINASE FAMILY MEMBER"/>
    <property type="match status" value="1"/>
</dbReference>
<accession>A0A543HA05</accession>
<comment type="similarity">
    <text evidence="1">Belongs to the carbohydrate kinase PfkB family.</text>
</comment>
<dbReference type="GO" id="GO:0005524">
    <property type="term" value="F:ATP binding"/>
    <property type="evidence" value="ECO:0007669"/>
    <property type="project" value="UniProtKB-KW"/>
</dbReference>
<evidence type="ECO:0000259" key="6">
    <source>
        <dbReference type="Pfam" id="PF00294"/>
    </source>
</evidence>
<dbReference type="InterPro" id="IPR023314">
    <property type="entry name" value="Myo_inos_IolC-like_sf"/>
</dbReference>
<evidence type="ECO:0000256" key="3">
    <source>
        <dbReference type="ARBA" id="ARBA00022741"/>
    </source>
</evidence>
<dbReference type="Gene3D" id="3.40.1190.20">
    <property type="match status" value="1"/>
</dbReference>
<evidence type="ECO:0000313" key="7">
    <source>
        <dbReference type="EMBL" id="TQM55176.1"/>
    </source>
</evidence>
<organism evidence="7 8">
    <name type="scientific">Humibacillus xanthopallidus</name>
    <dbReference type="NCBI Taxonomy" id="412689"/>
    <lineage>
        <taxon>Bacteria</taxon>
        <taxon>Bacillati</taxon>
        <taxon>Actinomycetota</taxon>
        <taxon>Actinomycetes</taxon>
        <taxon>Micrococcales</taxon>
        <taxon>Intrasporangiaceae</taxon>
        <taxon>Humibacillus</taxon>
    </lineage>
</organism>
<sequence length="342" mass="36655">MGAATLHPSERTAMPAHDLRTERPYDLLAMGRVGVDLYPLQHGVTLDEVRTFEKFLGGSAANVTVAAARHGRRSALISATSDDAFGRFVHRQLLQLGVDDAFVATLVGGAPTPVTFCEIMPPDHFPIWFYRYPTAPDLMISADSLPLQAIRDARVFWSTLTGLSQEPSRSAHLAAWEERGRRVPTVLDLDYRPGFWDDPVEAREQVARGLREVTIAIGTVEECELATGESDPDAAARSLLASGVDLAVVKQGPRGVLGVTASERVQVNAYPVTVVNALGAGDALGGALVHGLLEGWDLERALHFANVAGAIVASRVECSTAMPTTAEVQQLLSDVEVADGAW</sequence>
<gene>
    <name evidence="7" type="ORF">FBY41_4504</name>
</gene>
<evidence type="ECO:0000256" key="1">
    <source>
        <dbReference type="ARBA" id="ARBA00010688"/>
    </source>
</evidence>
<dbReference type="GO" id="GO:0016301">
    <property type="term" value="F:kinase activity"/>
    <property type="evidence" value="ECO:0007669"/>
    <property type="project" value="UniProtKB-KW"/>
</dbReference>
<dbReference type="InterPro" id="IPR011611">
    <property type="entry name" value="PfkB_dom"/>
</dbReference>
<dbReference type="Pfam" id="PF00294">
    <property type="entry name" value="PfkB"/>
    <property type="match status" value="1"/>
</dbReference>
<dbReference type="InterPro" id="IPR030830">
    <property type="entry name" value="Myo_inos_IolC"/>
</dbReference>
<evidence type="ECO:0000256" key="5">
    <source>
        <dbReference type="ARBA" id="ARBA00022840"/>
    </source>
</evidence>
<dbReference type="SUPFAM" id="SSF53613">
    <property type="entry name" value="Ribokinase-like"/>
    <property type="match status" value="1"/>
</dbReference>
<evidence type="ECO:0000313" key="8">
    <source>
        <dbReference type="Proteomes" id="UP000316747"/>
    </source>
</evidence>
<comment type="caution">
    <text evidence="7">The sequence shown here is derived from an EMBL/GenBank/DDBJ whole genome shotgun (WGS) entry which is preliminary data.</text>
</comment>